<comment type="subcellular location">
    <subcellularLocation>
        <location evidence="1">Secreted</location>
    </subcellularLocation>
</comment>
<dbReference type="AlphaFoldDB" id="A0AAV1AN37"/>
<dbReference type="GO" id="GO:0004190">
    <property type="term" value="F:aspartic-type endopeptidase activity"/>
    <property type="evidence" value="ECO:0007669"/>
    <property type="project" value="UniProtKB-KW"/>
</dbReference>
<dbReference type="Pfam" id="PF14543">
    <property type="entry name" value="TAXi_N"/>
    <property type="match status" value="1"/>
</dbReference>
<keyword evidence="6" id="KW-0064">Aspartyl protease</keyword>
<proteinExistence type="inferred from homology"/>
<evidence type="ECO:0000313" key="11">
    <source>
        <dbReference type="EMBL" id="CAI8611780.1"/>
    </source>
</evidence>
<keyword evidence="5 9" id="KW-0732">Signal</keyword>
<evidence type="ECO:0000256" key="8">
    <source>
        <dbReference type="ARBA" id="ARBA00023180"/>
    </source>
</evidence>
<dbReference type="InterPro" id="IPR034161">
    <property type="entry name" value="Pepsin-like_plant"/>
</dbReference>
<dbReference type="FunFam" id="2.40.70.10:FF:000016">
    <property type="entry name" value="Probable aspartic protease At2g35615"/>
    <property type="match status" value="1"/>
</dbReference>
<evidence type="ECO:0000313" key="12">
    <source>
        <dbReference type="Proteomes" id="UP001157006"/>
    </source>
</evidence>
<dbReference type="Proteomes" id="UP001157006">
    <property type="component" value="Chromosome 5"/>
</dbReference>
<dbReference type="InterPro" id="IPR021109">
    <property type="entry name" value="Peptidase_aspartic_dom_sf"/>
</dbReference>
<sequence length="447" mass="50057">MSRTMSHFSLFIFIFICLSCLVVISHAKNNGFSVELIHRDSFKSPLYNPTQTKFQRNFNVVRRSINRANYFYKELSSTKNKLESYMSFDYGEYLMSYSVGTPPFQVYGILDTASNLNWLQCKPCNSCYNQTSPIFDPSKSSSYKNISCSSRTCKSMEDTSCSSDGDACQYTLNYGIGSYTHGDLSEETLTLDSAFGSFVSFPKIVIGCGHNNGEPTYNGPNSGVIGFGSGDTSLIKQLGSSIGGKFSYCLIDEHNSKSNRSSKLNFGDDAIVTGDNVVSTPIVKMIGNRQKDYYYLTMKAFSVGNKRIKYRGFKREGTNASTHNIIIDSGTNVCILPHRVYYKMESAMKKVVKLPRFQDDTDTFRLCYNTTSKQNFPPIKAHFKGADVKLDSKGAFYSLYKGVECFAFIPYKNGLGLFGNMAQVNYLVGYNLNKNIVSFKSSDCTNY</sequence>
<dbReference type="InterPro" id="IPR032861">
    <property type="entry name" value="TAXi_N"/>
</dbReference>
<reference evidence="11 12" key="1">
    <citation type="submission" date="2023-01" db="EMBL/GenBank/DDBJ databases">
        <authorList>
            <person name="Kreplak J."/>
        </authorList>
    </citation>
    <scope>NUCLEOTIDE SEQUENCE [LARGE SCALE GENOMIC DNA]</scope>
</reference>
<feature type="domain" description="Peptidase A1" evidence="10">
    <location>
        <begin position="93"/>
        <end position="440"/>
    </location>
</feature>
<keyword evidence="7" id="KW-0378">Hydrolase</keyword>
<keyword evidence="3" id="KW-0964">Secreted</keyword>
<evidence type="ECO:0000256" key="6">
    <source>
        <dbReference type="ARBA" id="ARBA00022750"/>
    </source>
</evidence>
<evidence type="ECO:0000256" key="3">
    <source>
        <dbReference type="ARBA" id="ARBA00022525"/>
    </source>
</evidence>
<organism evidence="11 12">
    <name type="scientific">Vicia faba</name>
    <name type="common">Broad bean</name>
    <name type="synonym">Faba vulgaris</name>
    <dbReference type="NCBI Taxonomy" id="3906"/>
    <lineage>
        <taxon>Eukaryota</taxon>
        <taxon>Viridiplantae</taxon>
        <taxon>Streptophyta</taxon>
        <taxon>Embryophyta</taxon>
        <taxon>Tracheophyta</taxon>
        <taxon>Spermatophyta</taxon>
        <taxon>Magnoliopsida</taxon>
        <taxon>eudicotyledons</taxon>
        <taxon>Gunneridae</taxon>
        <taxon>Pentapetalae</taxon>
        <taxon>rosids</taxon>
        <taxon>fabids</taxon>
        <taxon>Fabales</taxon>
        <taxon>Fabaceae</taxon>
        <taxon>Papilionoideae</taxon>
        <taxon>50 kb inversion clade</taxon>
        <taxon>NPAAA clade</taxon>
        <taxon>Hologalegina</taxon>
        <taxon>IRL clade</taxon>
        <taxon>Fabeae</taxon>
        <taxon>Vicia</taxon>
    </lineage>
</organism>
<keyword evidence="4" id="KW-0645">Protease</keyword>
<dbReference type="FunFam" id="2.40.70.10:FF:000050">
    <property type="entry name" value="Aspartic proteinase CDR1"/>
    <property type="match status" value="1"/>
</dbReference>
<dbReference type="InterPro" id="IPR033121">
    <property type="entry name" value="PEPTIDASE_A1"/>
</dbReference>
<dbReference type="Pfam" id="PF14541">
    <property type="entry name" value="TAXi_C"/>
    <property type="match status" value="1"/>
</dbReference>
<dbReference type="InterPro" id="IPR051708">
    <property type="entry name" value="Plant_Aspart_Prot_A1"/>
</dbReference>
<comment type="similarity">
    <text evidence="2">Belongs to the peptidase A1 family.</text>
</comment>
<keyword evidence="12" id="KW-1185">Reference proteome</keyword>
<evidence type="ECO:0000259" key="10">
    <source>
        <dbReference type="PROSITE" id="PS51767"/>
    </source>
</evidence>
<evidence type="ECO:0000256" key="5">
    <source>
        <dbReference type="ARBA" id="ARBA00022729"/>
    </source>
</evidence>
<dbReference type="CDD" id="cd05476">
    <property type="entry name" value="pepsin_A_like_plant"/>
    <property type="match status" value="1"/>
</dbReference>
<dbReference type="Gene3D" id="2.40.70.10">
    <property type="entry name" value="Acid Proteases"/>
    <property type="match status" value="2"/>
</dbReference>
<feature type="signal peptide" evidence="9">
    <location>
        <begin position="1"/>
        <end position="27"/>
    </location>
</feature>
<dbReference type="GO" id="GO:0005576">
    <property type="term" value="C:extracellular region"/>
    <property type="evidence" value="ECO:0007669"/>
    <property type="project" value="UniProtKB-SubCell"/>
</dbReference>
<dbReference type="GO" id="GO:0006508">
    <property type="term" value="P:proteolysis"/>
    <property type="evidence" value="ECO:0007669"/>
    <property type="project" value="UniProtKB-KW"/>
</dbReference>
<dbReference type="PANTHER" id="PTHR47967">
    <property type="entry name" value="OS07G0603500 PROTEIN-RELATED"/>
    <property type="match status" value="1"/>
</dbReference>
<feature type="chain" id="PRO_5043807616" description="Peptidase A1 domain-containing protein" evidence="9">
    <location>
        <begin position="28"/>
        <end position="447"/>
    </location>
</feature>
<gene>
    <name evidence="11" type="ORF">VFH_V002800</name>
</gene>
<evidence type="ECO:0000256" key="4">
    <source>
        <dbReference type="ARBA" id="ARBA00022670"/>
    </source>
</evidence>
<dbReference type="SUPFAM" id="SSF50630">
    <property type="entry name" value="Acid proteases"/>
    <property type="match status" value="1"/>
</dbReference>
<keyword evidence="8" id="KW-0325">Glycoprotein</keyword>
<dbReference type="InterPro" id="IPR032799">
    <property type="entry name" value="TAXi_C"/>
</dbReference>
<evidence type="ECO:0000256" key="2">
    <source>
        <dbReference type="ARBA" id="ARBA00007447"/>
    </source>
</evidence>
<accession>A0AAV1AN37</accession>
<evidence type="ECO:0000256" key="9">
    <source>
        <dbReference type="SAM" id="SignalP"/>
    </source>
</evidence>
<evidence type="ECO:0000256" key="7">
    <source>
        <dbReference type="ARBA" id="ARBA00022801"/>
    </source>
</evidence>
<dbReference type="PROSITE" id="PS51767">
    <property type="entry name" value="PEPTIDASE_A1"/>
    <property type="match status" value="1"/>
</dbReference>
<dbReference type="EMBL" id="OX451740">
    <property type="protein sequence ID" value="CAI8611780.1"/>
    <property type="molecule type" value="Genomic_DNA"/>
</dbReference>
<dbReference type="PANTHER" id="PTHR47967:SF66">
    <property type="entry name" value="ASPARTIC PROTEINASE CDR1-RELATED"/>
    <property type="match status" value="1"/>
</dbReference>
<evidence type="ECO:0000256" key="1">
    <source>
        <dbReference type="ARBA" id="ARBA00004613"/>
    </source>
</evidence>
<protein>
    <recommendedName>
        <fullName evidence="10">Peptidase A1 domain-containing protein</fullName>
    </recommendedName>
</protein>
<name>A0AAV1AN37_VICFA</name>